<keyword evidence="2" id="KW-1185">Reference proteome</keyword>
<dbReference type="EMBL" id="JAGTJR010000001">
    <property type="protein sequence ID" value="KAH7065505.1"/>
    <property type="molecule type" value="Genomic_DNA"/>
</dbReference>
<sequence length="111" mass="12418">MVAKHLARRSLLRTAFALYGQYLVMVRGLAKSDLQGWANEEFGSELLNQNLARLCFTYTNGSIKSTYPRFSNFIDLVQSTQHTASSAHLASSSSGSRRQSIIFLTGRVRDE</sequence>
<evidence type="ECO:0000313" key="1">
    <source>
        <dbReference type="EMBL" id="KAH7065505.1"/>
    </source>
</evidence>
<gene>
    <name evidence="1" type="ORF">B0J12DRAFT_38050</name>
</gene>
<organism evidence="1 2">
    <name type="scientific">Macrophomina phaseolina</name>
    <dbReference type="NCBI Taxonomy" id="35725"/>
    <lineage>
        <taxon>Eukaryota</taxon>
        <taxon>Fungi</taxon>
        <taxon>Dikarya</taxon>
        <taxon>Ascomycota</taxon>
        <taxon>Pezizomycotina</taxon>
        <taxon>Dothideomycetes</taxon>
        <taxon>Dothideomycetes incertae sedis</taxon>
        <taxon>Botryosphaeriales</taxon>
        <taxon>Botryosphaeriaceae</taxon>
        <taxon>Macrophomina</taxon>
    </lineage>
</organism>
<evidence type="ECO:0000313" key="2">
    <source>
        <dbReference type="Proteomes" id="UP000774617"/>
    </source>
</evidence>
<name>A0ABQ8GW88_9PEZI</name>
<protein>
    <submittedName>
        <fullName evidence="1">Uncharacterized protein</fullName>
    </submittedName>
</protein>
<accession>A0ABQ8GW88</accession>
<proteinExistence type="predicted"/>
<comment type="caution">
    <text evidence="1">The sequence shown here is derived from an EMBL/GenBank/DDBJ whole genome shotgun (WGS) entry which is preliminary data.</text>
</comment>
<dbReference type="Proteomes" id="UP000774617">
    <property type="component" value="Unassembled WGS sequence"/>
</dbReference>
<reference evidence="1 2" key="1">
    <citation type="journal article" date="2021" name="Nat. Commun.">
        <title>Genetic determinants of endophytism in the Arabidopsis root mycobiome.</title>
        <authorList>
            <person name="Mesny F."/>
            <person name="Miyauchi S."/>
            <person name="Thiergart T."/>
            <person name="Pickel B."/>
            <person name="Atanasova L."/>
            <person name="Karlsson M."/>
            <person name="Huettel B."/>
            <person name="Barry K.W."/>
            <person name="Haridas S."/>
            <person name="Chen C."/>
            <person name="Bauer D."/>
            <person name="Andreopoulos W."/>
            <person name="Pangilinan J."/>
            <person name="LaButti K."/>
            <person name="Riley R."/>
            <person name="Lipzen A."/>
            <person name="Clum A."/>
            <person name="Drula E."/>
            <person name="Henrissat B."/>
            <person name="Kohler A."/>
            <person name="Grigoriev I.V."/>
            <person name="Martin F.M."/>
            <person name="Hacquard S."/>
        </authorList>
    </citation>
    <scope>NUCLEOTIDE SEQUENCE [LARGE SCALE GENOMIC DNA]</scope>
    <source>
        <strain evidence="1 2">MPI-SDFR-AT-0080</strain>
    </source>
</reference>